<name>A0A317Y3R4_MAIZE</name>
<dbReference type="ExpressionAtlas" id="A0A317Y3R4">
    <property type="expression patterns" value="baseline"/>
</dbReference>
<dbReference type="InterPro" id="IPR027214">
    <property type="entry name" value="Cystatin"/>
</dbReference>
<evidence type="ECO:0000256" key="3">
    <source>
        <dbReference type="ARBA" id="ARBA00022704"/>
    </source>
</evidence>
<accession>A0A317Y3R4</accession>
<dbReference type="Gene3D" id="3.10.450.10">
    <property type="match status" value="1"/>
</dbReference>
<dbReference type="PANTHER" id="PTHR47116">
    <property type="entry name" value="PHLOEM FILAMENT PROTEIN"/>
    <property type="match status" value="1"/>
</dbReference>
<feature type="chain" id="PRO_5018788366" description="Cystatin domain-containing protein" evidence="4">
    <location>
        <begin position="24"/>
        <end position="115"/>
    </location>
</feature>
<dbReference type="InterPro" id="IPR046350">
    <property type="entry name" value="Cystatin_sf"/>
</dbReference>
<sequence>MRSLAAVSFIALIVVVVAGAASARFVDPPDADVPAGTHPLQIGRFAVLVYNLNRGAKLKYVGVSNSDRHPHQGGVRYKMVVTAADASGATARYQVVVWGIPGTFQWMLLEFKKIN</sequence>
<dbReference type="Pfam" id="PF16845">
    <property type="entry name" value="SQAPI"/>
    <property type="match status" value="1"/>
</dbReference>
<evidence type="ECO:0000256" key="4">
    <source>
        <dbReference type="SAM" id="SignalP"/>
    </source>
</evidence>
<proteinExistence type="inferred from homology"/>
<keyword evidence="2" id="KW-0646">Protease inhibitor</keyword>
<protein>
    <recommendedName>
        <fullName evidence="5">Cystatin domain-containing protein</fullName>
    </recommendedName>
</protein>
<dbReference type="GO" id="GO:0004869">
    <property type="term" value="F:cysteine-type endopeptidase inhibitor activity"/>
    <property type="evidence" value="ECO:0007669"/>
    <property type="project" value="UniProtKB-KW"/>
</dbReference>
<evidence type="ECO:0000259" key="5">
    <source>
        <dbReference type="Pfam" id="PF16845"/>
    </source>
</evidence>
<evidence type="ECO:0000256" key="1">
    <source>
        <dbReference type="ARBA" id="ARBA00007233"/>
    </source>
</evidence>
<gene>
    <name evidence="6" type="ORF">Zm00014a_010372</name>
</gene>
<feature type="domain" description="Cystatin" evidence="5">
    <location>
        <begin position="41"/>
        <end position="113"/>
    </location>
</feature>
<evidence type="ECO:0000313" key="6">
    <source>
        <dbReference type="EMBL" id="PWZ53290.1"/>
    </source>
</evidence>
<comment type="caution">
    <text evidence="6">The sequence shown here is derived from an EMBL/GenBank/DDBJ whole genome shotgun (WGS) entry which is preliminary data.</text>
</comment>
<keyword evidence="4" id="KW-0732">Signal</keyword>
<dbReference type="AlphaFoldDB" id="A0A317Y3R4"/>
<organism evidence="6">
    <name type="scientific">Zea mays</name>
    <name type="common">Maize</name>
    <dbReference type="NCBI Taxonomy" id="4577"/>
    <lineage>
        <taxon>Eukaryota</taxon>
        <taxon>Viridiplantae</taxon>
        <taxon>Streptophyta</taxon>
        <taxon>Embryophyta</taxon>
        <taxon>Tracheophyta</taxon>
        <taxon>Spermatophyta</taxon>
        <taxon>Magnoliopsida</taxon>
        <taxon>Liliopsida</taxon>
        <taxon>Poales</taxon>
        <taxon>Poaceae</taxon>
        <taxon>PACMAD clade</taxon>
        <taxon>Panicoideae</taxon>
        <taxon>Andropogonodae</taxon>
        <taxon>Andropogoneae</taxon>
        <taxon>Tripsacinae</taxon>
        <taxon>Zea</taxon>
    </lineage>
</organism>
<dbReference type="SUPFAM" id="SSF54403">
    <property type="entry name" value="Cystatin/monellin"/>
    <property type="match status" value="1"/>
</dbReference>
<feature type="signal peptide" evidence="4">
    <location>
        <begin position="1"/>
        <end position="23"/>
    </location>
</feature>
<dbReference type="Proteomes" id="UP000251960">
    <property type="component" value="Chromosome 1"/>
</dbReference>
<reference evidence="6" key="1">
    <citation type="journal article" date="2018" name="Nat. Genet.">
        <title>Extensive intraspecific gene order and gene structural variations between Mo17 and other maize genomes.</title>
        <authorList>
            <person name="Sun S."/>
            <person name="Zhou Y."/>
            <person name="Chen J."/>
            <person name="Shi J."/>
            <person name="Zhao H."/>
            <person name="Zhao H."/>
            <person name="Song W."/>
            <person name="Zhang M."/>
            <person name="Cui Y."/>
            <person name="Dong X."/>
            <person name="Liu H."/>
            <person name="Ma X."/>
            <person name="Jiao Y."/>
            <person name="Wang B."/>
            <person name="Wei X."/>
            <person name="Stein J.C."/>
            <person name="Glaubitz J.C."/>
            <person name="Lu F."/>
            <person name="Yu G."/>
            <person name="Liang C."/>
            <person name="Fengler K."/>
            <person name="Li B."/>
            <person name="Rafalski A."/>
            <person name="Schnable P.S."/>
            <person name="Ware D.H."/>
            <person name="Buckler E.S."/>
            <person name="Lai J."/>
        </authorList>
    </citation>
    <scope>NUCLEOTIDE SEQUENCE [LARGE SCALE GENOMIC DNA]</scope>
    <source>
        <tissue evidence="6">Seedling</tissue>
    </source>
</reference>
<dbReference type="InterPro" id="IPR000010">
    <property type="entry name" value="Cystatin_dom"/>
</dbReference>
<dbReference type="EMBL" id="NCVQ01000001">
    <property type="protein sequence ID" value="PWZ53290.1"/>
    <property type="molecule type" value="Genomic_DNA"/>
</dbReference>
<keyword evidence="3" id="KW-0789">Thiol protease inhibitor</keyword>
<evidence type="ECO:0000256" key="2">
    <source>
        <dbReference type="ARBA" id="ARBA00022690"/>
    </source>
</evidence>
<comment type="similarity">
    <text evidence="1">Belongs to the cystatin family. Phytocystatin subfamily.</text>
</comment>